<keyword evidence="10" id="KW-1185">Reference proteome</keyword>
<dbReference type="Pfam" id="PF00271">
    <property type="entry name" value="Helicase_C"/>
    <property type="match status" value="1"/>
</dbReference>
<feature type="region of interest" description="Disordered" evidence="6">
    <location>
        <begin position="1117"/>
        <end position="1164"/>
    </location>
</feature>
<keyword evidence="3" id="KW-0378">Hydrolase</keyword>
<sequence length="1164" mass="130691">MADNMRSSKPLRRSGMKRDMERNGKPHTKHPEGAGKADTKPKASRASPPPKDDFDLDAAEDANGYKEEQMYLMEREKVRKANKARKAQGEKPLKMPVKPKREIVHPRKRQNLDDSDDSDGTPGVDSGGRELQYEGQRILPFDPLVELASLPPGTEPDEITLKQRALEPRAPPPRKTRVDDAPPGALGNGLLSWLKSESGTTSSVKPEAGIKHDIRPHIADVKPNISRNVKPHVSADVKPVVSHHDVKLQISPEIKPSRPSDFDIKPSAAALQAADLNAQLSGDEQQSSEVGEDEEDYSEDVIIAPWGSNRPLPAANEAPGEEEEEEVYTEDETEEVYSDDEGSSTPPDNSQLRTSAPSSQSQEHSLVPIGSKVIAVKERPAFPCTEQQLNIGPHNIDSDDSSMVIPSSINRFLRNYQRDGVEFFYSKYKRGYGGILGDDMGLGKTVQVIAFLSAIMRKTGTAEDKGRRKHLIRSTNVQSIAAKRWPTALIVCPTSLVDNWSRELDTWGFFEYKVLRSSSDRGDIETMRLGYLDILLTSYEMCIKFADELKTAPFSTVFVDEAHRLKKPTGLLTLAVKKLRAGTCFALTGTLIQNRMEEMWSVLDFVHRGWAGTFKQWKTFAARPVTRGHRRDGTLFEVVQAIKRVGELKDKVLPHFYIRRDKGLIAHELPKKHDKVVLCPLAKNQEAVYKRVVDSADMMFILGSKNPCDCGSGRMRMACCAEVNSQGDDYRTAVLKMFHALGRCANHLALLYSSPNDPPKVKATAKRLFEFCVGLTYDPNRHNQIEAALDPDNCGKWLLLVQMLREWRLRPEEKNKILVFSNSVRLLNMIHEFINTTPSLSGFGCELFIGEVDKADRMGIVDRFQDPDGDLSIMLVSTMAGGVGLNLTAANKVVIFDPNWNPANDLQAMDRAFRIGQTRPVDVYRLIGQGTVEELMYERQIYKQQRSRQMNKGTFERRTHAGYEGATDMSDKGELFGVHNLFRYWPGGYVKNNLERVRQDEDRFRLDLIEAEYENDSGDEEDGVTAARRERDKRKASQAAEQEEASLLTELISDGTGPSSEGEDLLTKLGISTMEHDKAFRDSPEERALYEMGLEILKHQPHLASTLANDVARLTAATRPAKKARRSEDSKELKREQVEEPWKDRFAAGRVRNRGKQLVDSDEE</sequence>
<comment type="subcellular location">
    <subcellularLocation>
        <location evidence="1">Nucleus</location>
    </subcellularLocation>
</comment>
<dbReference type="EMBL" id="KQ087183">
    <property type="protein sequence ID" value="KLT45097.1"/>
    <property type="molecule type" value="Genomic_DNA"/>
</dbReference>
<dbReference type="Pfam" id="PF00176">
    <property type="entry name" value="SNF2-rel_dom"/>
    <property type="match status" value="1"/>
</dbReference>
<dbReference type="SUPFAM" id="SSF52540">
    <property type="entry name" value="P-loop containing nucleoside triphosphate hydrolases"/>
    <property type="match status" value="2"/>
</dbReference>
<dbReference type="GO" id="GO:0005634">
    <property type="term" value="C:nucleus"/>
    <property type="evidence" value="ECO:0007669"/>
    <property type="project" value="UniProtKB-SubCell"/>
</dbReference>
<organism evidence="9 10">
    <name type="scientific">Cutaneotrichosporon oleaginosum</name>
    <dbReference type="NCBI Taxonomy" id="879819"/>
    <lineage>
        <taxon>Eukaryota</taxon>
        <taxon>Fungi</taxon>
        <taxon>Dikarya</taxon>
        <taxon>Basidiomycota</taxon>
        <taxon>Agaricomycotina</taxon>
        <taxon>Tremellomycetes</taxon>
        <taxon>Trichosporonales</taxon>
        <taxon>Trichosporonaceae</taxon>
        <taxon>Cutaneotrichosporon</taxon>
    </lineage>
</organism>
<dbReference type="STRING" id="879819.A0A0J0XVJ6"/>
<dbReference type="GO" id="GO:0016787">
    <property type="term" value="F:hydrolase activity"/>
    <property type="evidence" value="ECO:0007669"/>
    <property type="project" value="UniProtKB-KW"/>
</dbReference>
<evidence type="ECO:0000256" key="5">
    <source>
        <dbReference type="ARBA" id="ARBA00023242"/>
    </source>
</evidence>
<dbReference type="PROSITE" id="PS51192">
    <property type="entry name" value="HELICASE_ATP_BIND_1"/>
    <property type="match status" value="1"/>
</dbReference>
<keyword evidence="4" id="KW-0067">ATP-binding</keyword>
<dbReference type="FunFam" id="3.40.50.10810:FF:000019">
    <property type="entry name" value="DNA excision repair protein ERCC-6-like 2 isoform X1"/>
    <property type="match status" value="1"/>
</dbReference>
<dbReference type="InterPro" id="IPR050496">
    <property type="entry name" value="SNF2_RAD54_helicase_repair"/>
</dbReference>
<evidence type="ECO:0008006" key="11">
    <source>
        <dbReference type="Google" id="ProtNLM"/>
    </source>
</evidence>
<dbReference type="Gene3D" id="3.40.50.10810">
    <property type="entry name" value="Tandem AAA-ATPase domain"/>
    <property type="match status" value="1"/>
</dbReference>
<feature type="domain" description="Helicase ATP-binding" evidence="7">
    <location>
        <begin position="425"/>
        <end position="609"/>
    </location>
</feature>
<dbReference type="OrthoDB" id="413460at2759"/>
<evidence type="ECO:0000256" key="3">
    <source>
        <dbReference type="ARBA" id="ARBA00022801"/>
    </source>
</evidence>
<feature type="compositionally biased region" description="Basic and acidic residues" evidence="6">
    <location>
        <begin position="16"/>
        <end position="41"/>
    </location>
</feature>
<feature type="region of interest" description="Disordered" evidence="6">
    <location>
        <begin position="234"/>
        <end position="366"/>
    </location>
</feature>
<feature type="compositionally biased region" description="Basic and acidic residues" evidence="6">
    <location>
        <begin position="255"/>
        <end position="264"/>
    </location>
</feature>
<evidence type="ECO:0000313" key="10">
    <source>
        <dbReference type="Proteomes" id="UP000053611"/>
    </source>
</evidence>
<dbReference type="Gene3D" id="3.40.50.300">
    <property type="entry name" value="P-loop containing nucleotide triphosphate hydrolases"/>
    <property type="match status" value="1"/>
</dbReference>
<dbReference type="GO" id="GO:0005524">
    <property type="term" value="F:ATP binding"/>
    <property type="evidence" value="ECO:0007669"/>
    <property type="project" value="InterPro"/>
</dbReference>
<dbReference type="InterPro" id="IPR000330">
    <property type="entry name" value="SNF2_N"/>
</dbReference>
<feature type="region of interest" description="Disordered" evidence="6">
    <location>
        <begin position="1015"/>
        <end position="1044"/>
    </location>
</feature>
<evidence type="ECO:0000256" key="4">
    <source>
        <dbReference type="ARBA" id="ARBA00022840"/>
    </source>
</evidence>
<dbReference type="InterPro" id="IPR002464">
    <property type="entry name" value="DNA/RNA_helicase_DEAH_CS"/>
</dbReference>
<keyword evidence="5" id="KW-0539">Nucleus</keyword>
<feature type="compositionally biased region" description="Basic and acidic residues" evidence="6">
    <location>
        <begin position="87"/>
        <end position="105"/>
    </location>
</feature>
<feature type="compositionally biased region" description="Basic and acidic residues" evidence="6">
    <location>
        <begin position="63"/>
        <end position="79"/>
    </location>
</feature>
<feature type="compositionally biased region" description="Acidic residues" evidence="6">
    <location>
        <begin position="290"/>
        <end position="299"/>
    </location>
</feature>
<dbReference type="CDD" id="cd18793">
    <property type="entry name" value="SF2_C_SNF"/>
    <property type="match status" value="1"/>
</dbReference>
<protein>
    <recommendedName>
        <fullName evidence="11">P-loop containing nucleoside triphosphate hydrolase protein</fullName>
    </recommendedName>
</protein>
<evidence type="ECO:0000313" key="9">
    <source>
        <dbReference type="EMBL" id="KLT45097.1"/>
    </source>
</evidence>
<feature type="compositionally biased region" description="Basic and acidic residues" evidence="6">
    <location>
        <begin position="1126"/>
        <end position="1147"/>
    </location>
</feature>
<feature type="domain" description="Helicase C-terminal" evidence="8">
    <location>
        <begin position="803"/>
        <end position="963"/>
    </location>
</feature>
<evidence type="ECO:0000259" key="8">
    <source>
        <dbReference type="PROSITE" id="PS51194"/>
    </source>
</evidence>
<dbReference type="PANTHER" id="PTHR45629:SF7">
    <property type="entry name" value="DNA EXCISION REPAIR PROTEIN ERCC-6-RELATED"/>
    <property type="match status" value="1"/>
</dbReference>
<keyword evidence="2" id="KW-0547">Nucleotide-binding</keyword>
<dbReference type="InterPro" id="IPR014001">
    <property type="entry name" value="Helicase_ATP-bd"/>
</dbReference>
<feature type="compositionally biased region" description="Acidic residues" evidence="6">
    <location>
        <begin position="319"/>
        <end position="342"/>
    </location>
</feature>
<feature type="compositionally biased region" description="Polar residues" evidence="6">
    <location>
        <begin position="343"/>
        <end position="364"/>
    </location>
</feature>
<dbReference type="InterPro" id="IPR001650">
    <property type="entry name" value="Helicase_C-like"/>
</dbReference>
<dbReference type="InterPro" id="IPR049730">
    <property type="entry name" value="SNF2/RAD54-like_C"/>
</dbReference>
<reference evidence="9 10" key="1">
    <citation type="submission" date="2015-03" db="EMBL/GenBank/DDBJ databases">
        <title>Genomics and transcriptomics of the oil-accumulating basidiomycete yeast T. oleaginosus allow insights into substrate utilization and the diverse evolutionary trajectories of mating systems in fungi.</title>
        <authorList>
            <consortium name="DOE Joint Genome Institute"/>
            <person name="Kourist R."/>
            <person name="Kracht O."/>
            <person name="Bracharz F."/>
            <person name="Lipzen A."/>
            <person name="Nolan M."/>
            <person name="Ohm R."/>
            <person name="Grigoriev I."/>
            <person name="Sun S."/>
            <person name="Heitman J."/>
            <person name="Bruck T."/>
            <person name="Nowrousian M."/>
        </authorList>
    </citation>
    <scope>NUCLEOTIDE SEQUENCE [LARGE SCALE GENOMIC DNA]</scope>
    <source>
        <strain evidence="9 10">IBC0246</strain>
    </source>
</reference>
<dbReference type="InterPro" id="IPR038718">
    <property type="entry name" value="SNF2-like_sf"/>
</dbReference>
<dbReference type="PROSITE" id="PS00690">
    <property type="entry name" value="DEAH_ATP_HELICASE"/>
    <property type="match status" value="1"/>
</dbReference>
<dbReference type="RefSeq" id="XP_018281588.1">
    <property type="nucleotide sequence ID" value="XM_018422184.1"/>
</dbReference>
<dbReference type="AlphaFoldDB" id="A0A0J0XVJ6"/>
<accession>A0A0J0XVJ6</accession>
<evidence type="ECO:0000256" key="2">
    <source>
        <dbReference type="ARBA" id="ARBA00022741"/>
    </source>
</evidence>
<dbReference type="InterPro" id="IPR027417">
    <property type="entry name" value="P-loop_NTPase"/>
</dbReference>
<dbReference type="GeneID" id="28982787"/>
<name>A0A0J0XVJ6_9TREE</name>
<feature type="compositionally biased region" description="Low complexity" evidence="6">
    <location>
        <begin position="268"/>
        <end position="280"/>
    </location>
</feature>
<evidence type="ECO:0000256" key="1">
    <source>
        <dbReference type="ARBA" id="ARBA00004123"/>
    </source>
</evidence>
<evidence type="ECO:0000256" key="6">
    <source>
        <dbReference type="SAM" id="MobiDB-lite"/>
    </source>
</evidence>
<dbReference type="PROSITE" id="PS51194">
    <property type="entry name" value="HELICASE_CTER"/>
    <property type="match status" value="1"/>
</dbReference>
<evidence type="ECO:0000259" key="7">
    <source>
        <dbReference type="PROSITE" id="PS51192"/>
    </source>
</evidence>
<dbReference type="SMART" id="SM00487">
    <property type="entry name" value="DEXDc"/>
    <property type="match status" value="1"/>
</dbReference>
<dbReference type="PANTHER" id="PTHR45629">
    <property type="entry name" value="SNF2/RAD54 FAMILY MEMBER"/>
    <property type="match status" value="1"/>
</dbReference>
<proteinExistence type="predicted"/>
<feature type="region of interest" description="Disordered" evidence="6">
    <location>
        <begin position="1"/>
        <end position="189"/>
    </location>
</feature>
<dbReference type="SMART" id="SM00490">
    <property type="entry name" value="HELICc"/>
    <property type="match status" value="1"/>
</dbReference>
<gene>
    <name evidence="9" type="ORF">CC85DRAFT_283006</name>
</gene>
<dbReference type="Proteomes" id="UP000053611">
    <property type="component" value="Unassembled WGS sequence"/>
</dbReference>